<reference evidence="1 2" key="1">
    <citation type="journal article" date="2022" name="Hortic Res">
        <title>A haplotype resolved chromosomal level avocado genome allows analysis of novel avocado genes.</title>
        <authorList>
            <person name="Nath O."/>
            <person name="Fletcher S.J."/>
            <person name="Hayward A."/>
            <person name="Shaw L.M."/>
            <person name="Masouleh A.K."/>
            <person name="Furtado A."/>
            <person name="Henry R.J."/>
            <person name="Mitter N."/>
        </authorList>
    </citation>
    <scope>NUCLEOTIDE SEQUENCE [LARGE SCALE GENOMIC DNA]</scope>
    <source>
        <strain evidence="2">cv. Hass</strain>
    </source>
</reference>
<proteinExistence type="predicted"/>
<dbReference type="EMBL" id="CM056810">
    <property type="protein sequence ID" value="KAJ8644558.1"/>
    <property type="molecule type" value="Genomic_DNA"/>
</dbReference>
<organism evidence="1 2">
    <name type="scientific">Persea americana</name>
    <name type="common">Avocado</name>
    <dbReference type="NCBI Taxonomy" id="3435"/>
    <lineage>
        <taxon>Eukaryota</taxon>
        <taxon>Viridiplantae</taxon>
        <taxon>Streptophyta</taxon>
        <taxon>Embryophyta</taxon>
        <taxon>Tracheophyta</taxon>
        <taxon>Spermatophyta</taxon>
        <taxon>Magnoliopsida</taxon>
        <taxon>Magnoliidae</taxon>
        <taxon>Laurales</taxon>
        <taxon>Lauraceae</taxon>
        <taxon>Persea</taxon>
    </lineage>
</organism>
<name>A0ACC2MG25_PERAE</name>
<gene>
    <name evidence="1" type="ORF">MRB53_006306</name>
</gene>
<evidence type="ECO:0000313" key="1">
    <source>
        <dbReference type="EMBL" id="KAJ8644558.1"/>
    </source>
</evidence>
<protein>
    <submittedName>
        <fullName evidence="1">Uncharacterized protein</fullName>
    </submittedName>
</protein>
<dbReference type="Proteomes" id="UP001234297">
    <property type="component" value="Chromosome 2"/>
</dbReference>
<keyword evidence="2" id="KW-1185">Reference proteome</keyword>
<evidence type="ECO:0000313" key="2">
    <source>
        <dbReference type="Proteomes" id="UP001234297"/>
    </source>
</evidence>
<accession>A0ACC2MG25</accession>
<comment type="caution">
    <text evidence="1">The sequence shown here is derived from an EMBL/GenBank/DDBJ whole genome shotgun (WGS) entry which is preliminary data.</text>
</comment>
<sequence>MHVIGTWFIFSHVIDSVVQRMMLHDDKMRRVDSIDHMMIRLMMTRRQGEMWFFRYHAMKSAFAEETWWLRIYLMEVGDANIDPEHPDSNL</sequence>